<dbReference type="SUPFAM" id="SSF53098">
    <property type="entry name" value="Ribonuclease H-like"/>
    <property type="match status" value="1"/>
</dbReference>
<dbReference type="Gene3D" id="3.30.420.10">
    <property type="entry name" value="Ribonuclease H-like superfamily/Ribonuclease H"/>
    <property type="match status" value="1"/>
</dbReference>
<feature type="domain" description="RNase H type-1" evidence="1">
    <location>
        <begin position="77"/>
        <end position="159"/>
    </location>
</feature>
<dbReference type="PANTHER" id="PTHR48475">
    <property type="entry name" value="RIBONUCLEASE H"/>
    <property type="match status" value="1"/>
</dbReference>
<proteinExistence type="predicted"/>
<sequence length="160" mass="17942">MVTDQALKKILTKPALSGQMTTWAIELSEFTITYVPRTSIKAQVLADFLIKCTDRQPMKIDGPKEPQEPSQIPEWVATNNEAEYEAMIAGLMLVKHLGVKRVIVRGDSKLVMDQINGACGVKNDILIMYHEKAVTMAKGFDQTIFQHVPRVLNEEADRLS</sequence>
<dbReference type="InterPro" id="IPR012337">
    <property type="entry name" value="RNaseH-like_sf"/>
</dbReference>
<dbReference type="InterPro" id="IPR002156">
    <property type="entry name" value="RNaseH_domain"/>
</dbReference>
<dbReference type="GO" id="GO:0004523">
    <property type="term" value="F:RNA-DNA hybrid ribonuclease activity"/>
    <property type="evidence" value="ECO:0007669"/>
    <property type="project" value="InterPro"/>
</dbReference>
<keyword evidence="3" id="KW-1185">Reference proteome</keyword>
<evidence type="ECO:0000313" key="2">
    <source>
        <dbReference type="EMBL" id="GAA0142602.1"/>
    </source>
</evidence>
<dbReference type="CDD" id="cd09279">
    <property type="entry name" value="RNase_HI_like"/>
    <property type="match status" value="1"/>
</dbReference>
<protein>
    <recommendedName>
        <fullName evidence="1">RNase H type-1 domain-containing protein</fullName>
    </recommendedName>
</protein>
<gene>
    <name evidence="2" type="ORF">LIER_03461</name>
</gene>
<dbReference type="GO" id="GO:0003676">
    <property type="term" value="F:nucleic acid binding"/>
    <property type="evidence" value="ECO:0007669"/>
    <property type="project" value="InterPro"/>
</dbReference>
<dbReference type="PANTHER" id="PTHR48475:SF1">
    <property type="entry name" value="RNASE H TYPE-1 DOMAIN-CONTAINING PROTEIN"/>
    <property type="match status" value="1"/>
</dbReference>
<accession>A0AAV3NY02</accession>
<dbReference type="InterPro" id="IPR036397">
    <property type="entry name" value="RNaseH_sf"/>
</dbReference>
<organism evidence="2 3">
    <name type="scientific">Lithospermum erythrorhizon</name>
    <name type="common">Purple gromwell</name>
    <name type="synonym">Lithospermum officinale var. erythrorhizon</name>
    <dbReference type="NCBI Taxonomy" id="34254"/>
    <lineage>
        <taxon>Eukaryota</taxon>
        <taxon>Viridiplantae</taxon>
        <taxon>Streptophyta</taxon>
        <taxon>Embryophyta</taxon>
        <taxon>Tracheophyta</taxon>
        <taxon>Spermatophyta</taxon>
        <taxon>Magnoliopsida</taxon>
        <taxon>eudicotyledons</taxon>
        <taxon>Gunneridae</taxon>
        <taxon>Pentapetalae</taxon>
        <taxon>asterids</taxon>
        <taxon>lamiids</taxon>
        <taxon>Boraginales</taxon>
        <taxon>Boraginaceae</taxon>
        <taxon>Boraginoideae</taxon>
        <taxon>Lithospermeae</taxon>
        <taxon>Lithospermum</taxon>
    </lineage>
</organism>
<reference evidence="2 3" key="1">
    <citation type="submission" date="2024-01" db="EMBL/GenBank/DDBJ databases">
        <title>The complete chloroplast genome sequence of Lithospermum erythrorhizon: insights into the phylogenetic relationship among Boraginaceae species and the maternal lineages of purple gromwells.</title>
        <authorList>
            <person name="Okada T."/>
            <person name="Watanabe K."/>
        </authorList>
    </citation>
    <scope>NUCLEOTIDE SEQUENCE [LARGE SCALE GENOMIC DNA]</scope>
</reference>
<evidence type="ECO:0000313" key="3">
    <source>
        <dbReference type="Proteomes" id="UP001454036"/>
    </source>
</evidence>
<name>A0AAV3NY02_LITER</name>
<comment type="caution">
    <text evidence="2">The sequence shown here is derived from an EMBL/GenBank/DDBJ whole genome shotgun (WGS) entry which is preliminary data.</text>
</comment>
<evidence type="ECO:0000259" key="1">
    <source>
        <dbReference type="Pfam" id="PF13456"/>
    </source>
</evidence>
<dbReference type="Proteomes" id="UP001454036">
    <property type="component" value="Unassembled WGS sequence"/>
</dbReference>
<dbReference type="AlphaFoldDB" id="A0AAV3NY02"/>
<dbReference type="Pfam" id="PF13456">
    <property type="entry name" value="RVT_3"/>
    <property type="match status" value="1"/>
</dbReference>
<dbReference type="EMBL" id="BAABME010000416">
    <property type="protein sequence ID" value="GAA0142602.1"/>
    <property type="molecule type" value="Genomic_DNA"/>
</dbReference>